<reference evidence="2" key="1">
    <citation type="submission" date="2020-09" db="EMBL/GenBank/DDBJ databases">
        <authorList>
            <person name="Kikuchi T."/>
        </authorList>
    </citation>
    <scope>NUCLEOTIDE SEQUENCE</scope>
    <source>
        <strain evidence="2">SH1</strain>
    </source>
</reference>
<dbReference type="InterPro" id="IPR012877">
    <property type="entry name" value="Dhs-27"/>
</dbReference>
<dbReference type="AlphaFoldDB" id="A0A811KY16"/>
<dbReference type="InterPro" id="IPR052961">
    <property type="entry name" value="Oxido-Kinase-like_Enzymes"/>
</dbReference>
<dbReference type="Gene3D" id="3.90.1200.10">
    <property type="match status" value="1"/>
</dbReference>
<feature type="domain" description="CHK kinase-like" evidence="1">
    <location>
        <begin position="155"/>
        <end position="338"/>
    </location>
</feature>
<evidence type="ECO:0000313" key="2">
    <source>
        <dbReference type="EMBL" id="CAD5220442.1"/>
    </source>
</evidence>
<accession>A0A811KY16</accession>
<dbReference type="PANTHER" id="PTHR23020">
    <property type="entry name" value="UNCHARACTERIZED NUCLEAR HORMONE RECEPTOR-RELATED"/>
    <property type="match status" value="1"/>
</dbReference>
<proteinExistence type="predicted"/>
<gene>
    <name evidence="2" type="ORF">BOKJ2_LOCUS8946</name>
</gene>
<dbReference type="Proteomes" id="UP000614601">
    <property type="component" value="Unassembled WGS sequence"/>
</dbReference>
<protein>
    <recommendedName>
        <fullName evidence="1">CHK kinase-like domain-containing protein</fullName>
    </recommendedName>
</protein>
<dbReference type="EMBL" id="CAJFDH010000004">
    <property type="protein sequence ID" value="CAD5220442.1"/>
    <property type="molecule type" value="Genomic_DNA"/>
</dbReference>
<dbReference type="OrthoDB" id="5915577at2759"/>
<dbReference type="InterPro" id="IPR011009">
    <property type="entry name" value="Kinase-like_dom_sf"/>
</dbReference>
<evidence type="ECO:0000313" key="3">
    <source>
        <dbReference type="Proteomes" id="UP000614601"/>
    </source>
</evidence>
<dbReference type="EMBL" id="CAJFCW020000004">
    <property type="protein sequence ID" value="CAG9113699.1"/>
    <property type="molecule type" value="Genomic_DNA"/>
</dbReference>
<dbReference type="PANTHER" id="PTHR23020:SF41">
    <property type="entry name" value="AMINOGLYCOSIDE PHOSPHOTRANSFERASE DOMAIN-CONTAINING PROTEIN"/>
    <property type="match status" value="1"/>
</dbReference>
<keyword evidence="3" id="KW-1185">Reference proteome</keyword>
<organism evidence="2 3">
    <name type="scientific">Bursaphelenchus okinawaensis</name>
    <dbReference type="NCBI Taxonomy" id="465554"/>
    <lineage>
        <taxon>Eukaryota</taxon>
        <taxon>Metazoa</taxon>
        <taxon>Ecdysozoa</taxon>
        <taxon>Nematoda</taxon>
        <taxon>Chromadorea</taxon>
        <taxon>Rhabditida</taxon>
        <taxon>Tylenchina</taxon>
        <taxon>Tylenchomorpha</taxon>
        <taxon>Aphelenchoidea</taxon>
        <taxon>Aphelenchoididae</taxon>
        <taxon>Bursaphelenchus</taxon>
    </lineage>
</organism>
<dbReference type="InterPro" id="IPR015897">
    <property type="entry name" value="CHK_kinase-like"/>
</dbReference>
<dbReference type="SMART" id="SM00587">
    <property type="entry name" value="CHK"/>
    <property type="match status" value="1"/>
</dbReference>
<evidence type="ECO:0000259" key="1">
    <source>
        <dbReference type="SMART" id="SM00587"/>
    </source>
</evidence>
<dbReference type="SUPFAM" id="SSF56112">
    <property type="entry name" value="Protein kinase-like (PK-like)"/>
    <property type="match status" value="1"/>
</dbReference>
<name>A0A811KY16_9BILA</name>
<sequence>MIPISDATLDQELCNTGHSLRWILKTLEKHCDDYVSTKGNSKVDEVDVNPISEGKGYFSRVFIVKFTFDNDRSFNVALKVPTFDALENWINTRKSSEAEDPAFWKDYLTTCHNTECDALQLISGFNNFPAPKTYFVQKRGVPYDNGLDKEPSGIIIMSAVDGVSLSEYSSATKEQCISFVEDFAVFHDYIAQLDDKKWKDKFDSQINMGEHLRDAQISGLKRMADCCSELKQDVEKLINMDYKTYSKYALQTRAEQLNATTLIHGDTWNNNIFFNRNPDGSIATKVLAYIDFQTLFEGSPMFDVARFVTICADAEVRREVTPLFLEAYYKKIVSLYKKRGKQVPYTLENLQELYELAFAHQAQAMALMAMFFSEDTTVDKDVAEARKDKINLRTKFALQDSIKILKNRNLTNFFNKL</sequence>
<comment type="caution">
    <text evidence="2">The sequence shown here is derived from an EMBL/GenBank/DDBJ whole genome shotgun (WGS) entry which is preliminary data.</text>
</comment>
<dbReference type="Pfam" id="PF07914">
    <property type="entry name" value="DUF1679"/>
    <property type="match status" value="1"/>
</dbReference>
<dbReference type="Proteomes" id="UP000783686">
    <property type="component" value="Unassembled WGS sequence"/>
</dbReference>